<dbReference type="CDD" id="cd00502">
    <property type="entry name" value="DHQase_I"/>
    <property type="match status" value="1"/>
</dbReference>
<dbReference type="PANTHER" id="PTHR43699:SF1">
    <property type="entry name" value="3-DEHYDROQUINATE DEHYDRATASE"/>
    <property type="match status" value="1"/>
</dbReference>
<feature type="binding site" evidence="4">
    <location>
        <begin position="28"/>
        <end position="30"/>
    </location>
    <ligand>
        <name>3-dehydroquinate</name>
        <dbReference type="ChEBI" id="CHEBI:32364"/>
    </ligand>
</feature>
<dbReference type="GO" id="GO:0009073">
    <property type="term" value="P:aromatic amino acid family biosynthetic process"/>
    <property type="evidence" value="ECO:0007669"/>
    <property type="project" value="UniProtKB-KW"/>
</dbReference>
<dbReference type="EC" id="4.2.1.10" evidence="4"/>
<sequence>MFEEYVLAASTADLSAEPAAREHADAVEFRMDLASDPLDQLADYDGELPLLVTNRASWEGGEADGLGRYDALSDAISRDAVAAVDVELAALRGTHPDPAEASHATALRDAAREAGVAVVASVHDFESTPEPAALVDLLADAASEGDVGKLATTATAPGDALAMIEATHEATAAGHRVATMCMGEPGRHTRAVTPLYGSKIGYAPVDAADATAPGQYPLATLRDLVNGLRAVDPEA</sequence>
<comment type="function">
    <text evidence="4">Involved in the third step of the chorismate pathway, which leads to the biosynthesis of aromatic amino acids. Catalyzes the cis-dehydration of 3-dehydroquinate (DHQ) and introduces the first double bond of the aromatic ring to yield 3-dehydroshikimate.</text>
</comment>
<dbReference type="InterPro" id="IPR001381">
    <property type="entry name" value="DHquinase_I"/>
</dbReference>
<evidence type="ECO:0000256" key="3">
    <source>
        <dbReference type="ARBA" id="ARBA00023270"/>
    </source>
</evidence>
<feature type="binding site" evidence="4">
    <location>
        <position position="215"/>
    </location>
    <ligand>
        <name>3-dehydroquinate</name>
        <dbReference type="ChEBI" id="CHEBI:32364"/>
    </ligand>
</feature>
<dbReference type="Gene3D" id="3.20.20.70">
    <property type="entry name" value="Aldolase class I"/>
    <property type="match status" value="1"/>
</dbReference>
<feature type="binding site" evidence="4">
    <location>
        <position position="211"/>
    </location>
    <ligand>
        <name>3-dehydroquinate</name>
        <dbReference type="ChEBI" id="CHEBI:32364"/>
    </ligand>
</feature>
<dbReference type="Proteomes" id="UP000505020">
    <property type="component" value="Chromosome"/>
</dbReference>
<keyword evidence="4" id="KW-0028">Amino-acid biosynthesis</keyword>
<comment type="caution">
    <text evidence="4">Lacks conserved residue(s) required for the propagation of feature annotation.</text>
</comment>
<dbReference type="UniPathway" id="UPA00053">
    <property type="reaction ID" value="UER00086"/>
</dbReference>
<organism evidence="5 6">
    <name type="scientific">Halorubrum salinarum</name>
    <dbReference type="NCBI Taxonomy" id="2739057"/>
    <lineage>
        <taxon>Archaea</taxon>
        <taxon>Methanobacteriati</taxon>
        <taxon>Methanobacteriota</taxon>
        <taxon>Stenosarchaea group</taxon>
        <taxon>Halobacteria</taxon>
        <taxon>Halobacteriales</taxon>
        <taxon>Haloferacaceae</taxon>
        <taxon>Halorubrum</taxon>
    </lineage>
</organism>
<comment type="similarity">
    <text evidence="4">Belongs to the type-I 3-dehydroquinase family.</text>
</comment>
<dbReference type="InterPro" id="IPR013785">
    <property type="entry name" value="Aldolase_TIM"/>
</dbReference>
<keyword evidence="4" id="KW-0057">Aromatic amino acid biosynthesis</keyword>
<keyword evidence="2 4" id="KW-0456">Lyase</keyword>
<evidence type="ECO:0000256" key="2">
    <source>
        <dbReference type="ARBA" id="ARBA00023239"/>
    </source>
</evidence>
<dbReference type="GO" id="GO:0046279">
    <property type="term" value="P:3,4-dihydroxybenzoate biosynthetic process"/>
    <property type="evidence" value="ECO:0007669"/>
    <property type="project" value="UniProtKB-ARBA"/>
</dbReference>
<feature type="binding site" evidence="4">
    <location>
        <position position="55"/>
    </location>
    <ligand>
        <name>3-dehydroquinate</name>
        <dbReference type="ChEBI" id="CHEBI:32364"/>
    </ligand>
</feature>
<evidence type="ECO:0000313" key="5">
    <source>
        <dbReference type="EMBL" id="QKG91882.1"/>
    </source>
</evidence>
<comment type="subunit">
    <text evidence="4">Homodimer.</text>
</comment>
<reference evidence="5 6" key="1">
    <citation type="submission" date="2020-05" db="EMBL/GenBank/DDBJ databases">
        <title>Halorubrum RHB-C sp.nov., an extremely halophilic archaeon isolated from solar salt farm.</title>
        <authorList>
            <person name="Ho H."/>
            <person name="Danganan R.E."/>
            <person name="Dedeles G.R."/>
            <person name="Kim S.-G."/>
        </authorList>
    </citation>
    <scope>NUCLEOTIDE SEQUENCE [LARGE SCALE GENOMIC DNA]</scope>
    <source>
        <strain evidence="5 6">RHB-C</strain>
    </source>
</reference>
<dbReference type="Pfam" id="PF01487">
    <property type="entry name" value="DHquinase_I"/>
    <property type="match status" value="1"/>
</dbReference>
<dbReference type="GO" id="GO:0003855">
    <property type="term" value="F:3-dehydroquinate dehydratase activity"/>
    <property type="evidence" value="ECO:0007669"/>
    <property type="project" value="UniProtKB-UniRule"/>
</dbReference>
<evidence type="ECO:0000313" key="6">
    <source>
        <dbReference type="Proteomes" id="UP000505020"/>
    </source>
</evidence>
<accession>A0A7D4D2Z2</accession>
<proteinExistence type="inferred from homology"/>
<dbReference type="KEGG" id="hsai:HPS36_03090"/>
<keyword evidence="6" id="KW-1185">Reference proteome</keyword>
<evidence type="ECO:0000256" key="1">
    <source>
        <dbReference type="ARBA" id="ARBA00001864"/>
    </source>
</evidence>
<dbReference type="SUPFAM" id="SSF51569">
    <property type="entry name" value="Aldolase"/>
    <property type="match status" value="1"/>
</dbReference>
<dbReference type="RefSeq" id="WP_173228459.1">
    <property type="nucleotide sequence ID" value="NZ_CP053941.1"/>
</dbReference>
<comment type="catalytic activity">
    <reaction evidence="1 4">
        <text>3-dehydroquinate = 3-dehydroshikimate + H2O</text>
        <dbReference type="Rhea" id="RHEA:21096"/>
        <dbReference type="ChEBI" id="CHEBI:15377"/>
        <dbReference type="ChEBI" id="CHEBI:16630"/>
        <dbReference type="ChEBI" id="CHEBI:32364"/>
        <dbReference type="EC" id="4.2.1.10"/>
    </reaction>
</comment>
<protein>
    <recommendedName>
        <fullName evidence="4">3-dehydroquinate dehydratase</fullName>
        <shortName evidence="4">3-dehydroquinase</shortName>
        <ecNumber evidence="4">4.2.1.10</ecNumber>
    </recommendedName>
    <alternativeName>
        <fullName evidence="4">Type I DHQase</fullName>
    </alternativeName>
    <alternativeName>
        <fullName evidence="4">Type I dehydroquinase</fullName>
        <shortName evidence="4">DHQ1</shortName>
    </alternativeName>
</protein>
<name>A0A7D4D2Z2_9EURY</name>
<dbReference type="GeneID" id="55593954"/>
<keyword evidence="3 4" id="KW-0704">Schiff base</keyword>
<dbReference type="AlphaFoldDB" id="A0A7D4D2Z2"/>
<feature type="binding site" evidence="4">
    <location>
        <position position="190"/>
    </location>
    <ligand>
        <name>3-dehydroquinate</name>
        <dbReference type="ChEBI" id="CHEBI:32364"/>
    </ligand>
</feature>
<dbReference type="PANTHER" id="PTHR43699">
    <property type="entry name" value="3-DEHYDROQUINATE DEHYDRATASE"/>
    <property type="match status" value="1"/>
</dbReference>
<dbReference type="GO" id="GO:0008652">
    <property type="term" value="P:amino acid biosynthetic process"/>
    <property type="evidence" value="ECO:0007669"/>
    <property type="project" value="UniProtKB-KW"/>
</dbReference>
<feature type="active site" description="Schiff-base intermediate with substrate" evidence="4">
    <location>
        <position position="149"/>
    </location>
</feature>
<dbReference type="EMBL" id="CP053941">
    <property type="protein sequence ID" value="QKG91882.1"/>
    <property type="molecule type" value="Genomic_DNA"/>
</dbReference>
<evidence type="ECO:0000256" key="4">
    <source>
        <dbReference type="HAMAP-Rule" id="MF_00214"/>
    </source>
</evidence>
<feature type="active site" description="Proton donor/acceptor" evidence="4">
    <location>
        <position position="123"/>
    </location>
</feature>
<gene>
    <name evidence="4" type="primary">aroD</name>
    <name evidence="5" type="ORF">HPS36_03090</name>
</gene>
<dbReference type="GO" id="GO:0009423">
    <property type="term" value="P:chorismate biosynthetic process"/>
    <property type="evidence" value="ECO:0007669"/>
    <property type="project" value="UniProtKB-UniRule"/>
</dbReference>
<dbReference type="HAMAP" id="MF_00214">
    <property type="entry name" value="AroD"/>
    <property type="match status" value="1"/>
</dbReference>
<comment type="pathway">
    <text evidence="4">Metabolic intermediate biosynthesis; chorismate biosynthesis; chorismate from D-erythrose 4-phosphate and phosphoenolpyruvate: step 3/7.</text>
</comment>
<dbReference type="InterPro" id="IPR050146">
    <property type="entry name" value="Type-I_3-dehydroquinase"/>
</dbReference>